<evidence type="ECO:0000313" key="5">
    <source>
        <dbReference type="EMBL" id="CAF4853860.1"/>
    </source>
</evidence>
<dbReference type="Proteomes" id="UP000681720">
    <property type="component" value="Unassembled WGS sequence"/>
</dbReference>
<dbReference type="EMBL" id="CAJOBJ010218602">
    <property type="protein sequence ID" value="CAF5027918.1"/>
    <property type="molecule type" value="Genomic_DNA"/>
</dbReference>
<dbReference type="AlphaFoldDB" id="A0A815JVU3"/>
<dbReference type="EMBL" id="CAJNRE010000398">
    <property type="protein sequence ID" value="CAF1926827.1"/>
    <property type="molecule type" value="Genomic_DNA"/>
</dbReference>
<organism evidence="2 8">
    <name type="scientific">Rotaria magnacalcarata</name>
    <dbReference type="NCBI Taxonomy" id="392030"/>
    <lineage>
        <taxon>Eukaryota</taxon>
        <taxon>Metazoa</taxon>
        <taxon>Spiralia</taxon>
        <taxon>Gnathifera</taxon>
        <taxon>Rotifera</taxon>
        <taxon>Eurotatoria</taxon>
        <taxon>Bdelloidea</taxon>
        <taxon>Philodinida</taxon>
        <taxon>Philodinidae</taxon>
        <taxon>Rotaria</taxon>
    </lineage>
</organism>
<feature type="non-terminal residue" evidence="2">
    <location>
        <position position="78"/>
    </location>
</feature>
<feature type="non-terminal residue" evidence="2">
    <location>
        <position position="1"/>
    </location>
</feature>
<evidence type="ECO:0000313" key="6">
    <source>
        <dbReference type="EMBL" id="CAF5010360.1"/>
    </source>
</evidence>
<reference evidence="2" key="1">
    <citation type="submission" date="2021-02" db="EMBL/GenBank/DDBJ databases">
        <authorList>
            <person name="Nowell W R."/>
        </authorList>
    </citation>
    <scope>NUCLEOTIDE SEQUENCE</scope>
</reference>
<dbReference type="EMBL" id="CAJOBH010153340">
    <property type="protein sequence ID" value="CAF4853860.1"/>
    <property type="molecule type" value="Genomic_DNA"/>
</dbReference>
<keyword evidence="1" id="KW-0677">Repeat</keyword>
<dbReference type="Proteomes" id="UP000663824">
    <property type="component" value="Unassembled WGS sequence"/>
</dbReference>
<gene>
    <name evidence="5" type="ORF">BYL167_LOCUS50311</name>
    <name evidence="2" type="ORF">CJN711_LOCUS21263</name>
    <name evidence="7" type="ORF">GIL414_LOCUS58736</name>
    <name evidence="3" type="ORF">KQP761_LOCUS23547</name>
    <name evidence="4" type="ORF">MBJ925_LOCUS3463</name>
    <name evidence="6" type="ORF">SMN809_LOCUS57171</name>
</gene>
<sequence>TSSTSAVNVAGFTTTGGSGLSEFNTPSSMAVDDNGTMYILDRDNFRVVKWLAGQPLGFTVAGGRGTGTTLDKIGTSYA</sequence>
<dbReference type="Proteomes" id="UP000681967">
    <property type="component" value="Unassembled WGS sequence"/>
</dbReference>
<evidence type="ECO:0000313" key="7">
    <source>
        <dbReference type="EMBL" id="CAF5027918.1"/>
    </source>
</evidence>
<dbReference type="InterPro" id="IPR001258">
    <property type="entry name" value="NHL_repeat"/>
</dbReference>
<dbReference type="Pfam" id="PF01436">
    <property type="entry name" value="NHL"/>
    <property type="match status" value="1"/>
</dbReference>
<dbReference type="EMBL" id="CAJOBI010207960">
    <property type="protein sequence ID" value="CAF5010360.1"/>
    <property type="molecule type" value="Genomic_DNA"/>
</dbReference>
<evidence type="ECO:0000256" key="1">
    <source>
        <dbReference type="ARBA" id="ARBA00022737"/>
    </source>
</evidence>
<evidence type="ECO:0000313" key="8">
    <source>
        <dbReference type="Proteomes" id="UP000663855"/>
    </source>
</evidence>
<dbReference type="EMBL" id="CAJNOV010010062">
    <property type="protein sequence ID" value="CAF1387345.1"/>
    <property type="molecule type" value="Genomic_DNA"/>
</dbReference>
<evidence type="ECO:0000313" key="3">
    <source>
        <dbReference type="EMBL" id="CAF1612604.1"/>
    </source>
</evidence>
<dbReference type="Proteomes" id="UP000676336">
    <property type="component" value="Unassembled WGS sequence"/>
</dbReference>
<dbReference type="Proteomes" id="UP000663834">
    <property type="component" value="Unassembled WGS sequence"/>
</dbReference>
<evidence type="ECO:0000313" key="4">
    <source>
        <dbReference type="EMBL" id="CAF1926827.1"/>
    </source>
</evidence>
<proteinExistence type="predicted"/>
<dbReference type="Proteomes" id="UP000663855">
    <property type="component" value="Unassembled WGS sequence"/>
</dbReference>
<dbReference type="SUPFAM" id="SSF50956">
    <property type="entry name" value="Thermostable phytase (3-phytase)"/>
    <property type="match status" value="1"/>
</dbReference>
<accession>A0A815JVU3</accession>
<name>A0A815JVU3_9BILA</name>
<evidence type="ECO:0000313" key="2">
    <source>
        <dbReference type="EMBL" id="CAF1387345.1"/>
    </source>
</evidence>
<comment type="caution">
    <text evidence="2">The sequence shown here is derived from an EMBL/GenBank/DDBJ whole genome shotgun (WGS) entry which is preliminary data.</text>
</comment>
<dbReference type="InterPro" id="IPR011042">
    <property type="entry name" value="6-blade_b-propeller_TolB-like"/>
</dbReference>
<protein>
    <submittedName>
        <fullName evidence="2">Uncharacterized protein</fullName>
    </submittedName>
</protein>
<dbReference type="Gene3D" id="2.120.10.30">
    <property type="entry name" value="TolB, C-terminal domain"/>
    <property type="match status" value="1"/>
</dbReference>
<dbReference type="EMBL" id="CAJNOW010012670">
    <property type="protein sequence ID" value="CAF1612604.1"/>
    <property type="molecule type" value="Genomic_DNA"/>
</dbReference>
<dbReference type="OrthoDB" id="10044505at2759"/>